<keyword evidence="4" id="KW-1185">Reference proteome</keyword>
<evidence type="ECO:0000259" key="2">
    <source>
        <dbReference type="Pfam" id="PF13372"/>
    </source>
</evidence>
<dbReference type="Pfam" id="PF13372">
    <property type="entry name" value="Alginate_exp"/>
    <property type="match status" value="1"/>
</dbReference>
<reference evidence="3 4" key="1">
    <citation type="submission" date="2020-04" db="EMBL/GenBank/DDBJ databases">
        <title>Flammeovirga sp. SR4, a novel species isolated from seawater.</title>
        <authorList>
            <person name="Wang X."/>
        </authorList>
    </citation>
    <scope>NUCLEOTIDE SEQUENCE [LARGE SCALE GENOMIC DNA]</scope>
    <source>
        <strain evidence="3 4">SR4</strain>
    </source>
</reference>
<accession>A0A7X8SHS6</accession>
<dbReference type="AlphaFoldDB" id="A0A7X8SHS6"/>
<dbReference type="Proteomes" id="UP000585050">
    <property type="component" value="Unassembled WGS sequence"/>
</dbReference>
<protein>
    <submittedName>
        <fullName evidence="3">Alginate export family protein</fullName>
    </submittedName>
</protein>
<feature type="signal peptide" evidence="1">
    <location>
        <begin position="1"/>
        <end position="21"/>
    </location>
</feature>
<evidence type="ECO:0000256" key="1">
    <source>
        <dbReference type="SAM" id="SignalP"/>
    </source>
</evidence>
<dbReference type="EMBL" id="JABAIL010000001">
    <property type="protein sequence ID" value="NLR90353.1"/>
    <property type="molecule type" value="Genomic_DNA"/>
</dbReference>
<gene>
    <name evidence="3" type="ORF">HGP29_04010</name>
</gene>
<proteinExistence type="predicted"/>
<keyword evidence="1" id="KW-0732">Signal</keyword>
<sequence length="438" mass="48761">MKKLIYTIVLLLCAAVTEVTAQEFKLSAEIRPRSELRNGFKKLRTDTQEPAFFTEQRSRLNLDYKSDNIIMRLSLQDVRLWGSTNQIYKTDPNALTNISEAWAQYNFNEKIGVKVGRQIISYDNQRFLGGLEWAQQGRRHDAALFIYDDKASKFKFHVGLAFNQAGFEPGKLVGNDYTGVNNYKAMEYIWAHKDWETGKLSALVFNDAFQYGSTSDSVSQRQTLGLVGSKSFGGLTVAGEGYYQTGTLGMADVNAYMLDLNLTVKTKVTPITLGYQVLSGGDAESGEMKNFAPAYGTNHKFNGFMDYFYVGNAHNDKKGNSAGLQDIYLNTAFKVGKGTFKAQVHQFISAVDIYNTVEGSDSQFEKVSSNLGTEIDLIYARSLGKDASLLVGYSQMFATSSMEVLKGGNADLINNWAFVMLTFKPTLFVSKAKKEANN</sequence>
<feature type="domain" description="Alginate export" evidence="2">
    <location>
        <begin position="27"/>
        <end position="397"/>
    </location>
</feature>
<evidence type="ECO:0000313" key="3">
    <source>
        <dbReference type="EMBL" id="NLR90353.1"/>
    </source>
</evidence>
<feature type="chain" id="PRO_5031574233" evidence="1">
    <location>
        <begin position="22"/>
        <end position="438"/>
    </location>
</feature>
<evidence type="ECO:0000313" key="4">
    <source>
        <dbReference type="Proteomes" id="UP000585050"/>
    </source>
</evidence>
<comment type="caution">
    <text evidence="3">The sequence shown here is derived from an EMBL/GenBank/DDBJ whole genome shotgun (WGS) entry which is preliminary data.</text>
</comment>
<dbReference type="RefSeq" id="WP_168881055.1">
    <property type="nucleotide sequence ID" value="NZ_JABAIL010000001.1"/>
</dbReference>
<dbReference type="InterPro" id="IPR025388">
    <property type="entry name" value="Alginate_export_dom"/>
</dbReference>
<organism evidence="3 4">
    <name type="scientific">Flammeovirga agarivorans</name>
    <dbReference type="NCBI Taxonomy" id="2726742"/>
    <lineage>
        <taxon>Bacteria</taxon>
        <taxon>Pseudomonadati</taxon>
        <taxon>Bacteroidota</taxon>
        <taxon>Cytophagia</taxon>
        <taxon>Cytophagales</taxon>
        <taxon>Flammeovirgaceae</taxon>
        <taxon>Flammeovirga</taxon>
    </lineage>
</organism>
<name>A0A7X8SHS6_9BACT</name>